<name>A0AAJ5WI12_9PSED</name>
<dbReference type="PANTHER" id="PTHR43213">
    <property type="entry name" value="BIFUNCTIONAL DTTP/UTP PYROPHOSPHATASE/METHYLTRANSFERASE PROTEIN-RELATED"/>
    <property type="match status" value="1"/>
</dbReference>
<dbReference type="EMBL" id="CP119325">
    <property type="protein sequence ID" value="WEK30164.1"/>
    <property type="molecule type" value="Genomic_DNA"/>
</dbReference>
<comment type="function">
    <text evidence="4">Nucleoside triphosphate pyrophosphatase that hydrolyzes dTTP and UTP. May have a dual role in cell division arrest and in preventing the incorporation of modified nucleotides into cellular nucleic acids.</text>
</comment>
<sequence>MNPLYLASGSPRRRELLTQIGVPFSVVSAPIDETPLPDESAQAYVERLARAKAAAGLANLRDLVQGLRGHARSHRDGAVPVGAGVPAKAPKGPAVVLGADTAVVLDGRILGKPENRDHALAMLADLSGREHQVLTAVALDDGLGVRSLCVTSNVRFRVISTDEAQRYWASGEPVDKAGGYAIQGLGAVFVTGLSGSYSAVVGLPLSETAELLGTFGIACWQSPVHAPEVTKP</sequence>
<feature type="site" description="Important for substrate specificity" evidence="4">
    <location>
        <position position="183"/>
    </location>
</feature>
<dbReference type="HAMAP" id="MF_00528">
    <property type="entry name" value="Maf"/>
    <property type="match status" value="1"/>
</dbReference>
<proteinExistence type="inferred from homology"/>
<evidence type="ECO:0000313" key="5">
    <source>
        <dbReference type="EMBL" id="WEK30164.1"/>
    </source>
</evidence>
<dbReference type="InterPro" id="IPR003697">
    <property type="entry name" value="Maf-like"/>
</dbReference>
<dbReference type="Gene3D" id="3.90.950.10">
    <property type="match status" value="1"/>
</dbReference>
<dbReference type="GO" id="GO:0009117">
    <property type="term" value="P:nucleotide metabolic process"/>
    <property type="evidence" value="ECO:0007669"/>
    <property type="project" value="UniProtKB-KW"/>
</dbReference>
<accession>A0AAJ5WI12</accession>
<comment type="cofactor">
    <cofactor evidence="1 4">
        <name>a divalent metal cation</name>
        <dbReference type="ChEBI" id="CHEBI:60240"/>
    </cofactor>
</comment>
<dbReference type="PANTHER" id="PTHR43213:SF5">
    <property type="entry name" value="BIFUNCTIONAL DTTP_UTP PYROPHOSPHATASE_METHYLTRANSFERASE PROTEIN-RELATED"/>
    <property type="match status" value="1"/>
</dbReference>
<dbReference type="NCBIfam" id="TIGR00172">
    <property type="entry name" value="maf"/>
    <property type="match status" value="1"/>
</dbReference>
<dbReference type="Proteomes" id="UP001216329">
    <property type="component" value="Chromosome"/>
</dbReference>
<comment type="subcellular location">
    <subcellularLocation>
        <location evidence="4">Cytoplasm</location>
    </subcellularLocation>
</comment>
<comment type="caution">
    <text evidence="4">Lacks conserved residue(s) required for the propagation of feature annotation.</text>
</comment>
<feature type="site" description="Important for substrate specificity" evidence="4">
    <location>
        <position position="101"/>
    </location>
</feature>
<dbReference type="EC" id="3.6.1.9" evidence="4"/>
<comment type="catalytic activity">
    <reaction evidence="4">
        <text>dTTP + H2O = dTMP + diphosphate + H(+)</text>
        <dbReference type="Rhea" id="RHEA:28534"/>
        <dbReference type="ChEBI" id="CHEBI:15377"/>
        <dbReference type="ChEBI" id="CHEBI:15378"/>
        <dbReference type="ChEBI" id="CHEBI:33019"/>
        <dbReference type="ChEBI" id="CHEBI:37568"/>
        <dbReference type="ChEBI" id="CHEBI:63528"/>
        <dbReference type="EC" id="3.6.1.9"/>
    </reaction>
</comment>
<dbReference type="Pfam" id="PF02545">
    <property type="entry name" value="Maf"/>
    <property type="match status" value="1"/>
</dbReference>
<evidence type="ECO:0000256" key="3">
    <source>
        <dbReference type="ARBA" id="ARBA00023080"/>
    </source>
</evidence>
<feature type="active site" description="Proton acceptor" evidence="4">
    <location>
        <position position="100"/>
    </location>
</feature>
<dbReference type="InterPro" id="IPR029001">
    <property type="entry name" value="ITPase-like_fam"/>
</dbReference>
<dbReference type="CDD" id="cd00555">
    <property type="entry name" value="Maf"/>
    <property type="match status" value="1"/>
</dbReference>
<protein>
    <recommendedName>
        <fullName evidence="4">dTTP/UTP pyrophosphatase</fullName>
        <shortName evidence="4">dTTPase/UTPase</shortName>
        <ecNumber evidence="4">3.6.1.9</ecNumber>
    </recommendedName>
    <alternativeName>
        <fullName evidence="4">Nucleoside triphosphate pyrophosphatase</fullName>
    </alternativeName>
    <alternativeName>
        <fullName evidence="4">Nucleotide pyrophosphatase</fullName>
        <shortName evidence="4">Nucleotide PPase</shortName>
    </alternativeName>
</protein>
<organism evidence="5 6">
    <name type="scientific">Candidatus Pseudomonas phytovorans</name>
    <dbReference type="NCBI Taxonomy" id="3121377"/>
    <lineage>
        <taxon>Bacteria</taxon>
        <taxon>Pseudomonadati</taxon>
        <taxon>Pseudomonadota</taxon>
        <taxon>Gammaproteobacteria</taxon>
        <taxon>Pseudomonadales</taxon>
        <taxon>Pseudomonadaceae</taxon>
        <taxon>Pseudomonas</taxon>
    </lineage>
</organism>
<keyword evidence="4" id="KW-0963">Cytoplasm</keyword>
<comment type="similarity">
    <text evidence="4">Belongs to the Maf family. YhdE subfamily.</text>
</comment>
<comment type="catalytic activity">
    <reaction evidence="4">
        <text>UTP + H2O = UMP + diphosphate + H(+)</text>
        <dbReference type="Rhea" id="RHEA:29395"/>
        <dbReference type="ChEBI" id="CHEBI:15377"/>
        <dbReference type="ChEBI" id="CHEBI:15378"/>
        <dbReference type="ChEBI" id="CHEBI:33019"/>
        <dbReference type="ChEBI" id="CHEBI:46398"/>
        <dbReference type="ChEBI" id="CHEBI:57865"/>
        <dbReference type="EC" id="3.6.1.9"/>
    </reaction>
</comment>
<evidence type="ECO:0000256" key="1">
    <source>
        <dbReference type="ARBA" id="ARBA00001968"/>
    </source>
</evidence>
<evidence type="ECO:0000313" key="6">
    <source>
        <dbReference type="Proteomes" id="UP001216329"/>
    </source>
</evidence>
<gene>
    <name evidence="5" type="ORF">P0Y58_25275</name>
</gene>
<dbReference type="SUPFAM" id="SSF52972">
    <property type="entry name" value="ITPase-like"/>
    <property type="match status" value="1"/>
</dbReference>
<keyword evidence="2 4" id="KW-0378">Hydrolase</keyword>
<reference evidence="5" key="1">
    <citation type="submission" date="2023-03" db="EMBL/GenBank/DDBJ databases">
        <title>Andean soil-derived lignocellulolytic bacterial consortium as a source of novel taxa and putative plastic-active enzymes.</title>
        <authorList>
            <person name="Diaz-Garcia L."/>
            <person name="Chuvochina M."/>
            <person name="Feuerriegel G."/>
            <person name="Bunk B."/>
            <person name="Sproer C."/>
            <person name="Streit W.R."/>
            <person name="Rodriguez L.M."/>
            <person name="Overmann J."/>
            <person name="Jimenez D.J."/>
        </authorList>
    </citation>
    <scope>NUCLEOTIDE SEQUENCE</scope>
    <source>
        <strain evidence="5">MAG 876</strain>
    </source>
</reference>
<evidence type="ECO:0000256" key="4">
    <source>
        <dbReference type="HAMAP-Rule" id="MF_00528"/>
    </source>
</evidence>
<dbReference type="PIRSF" id="PIRSF006305">
    <property type="entry name" value="Maf"/>
    <property type="match status" value="1"/>
</dbReference>
<keyword evidence="3 4" id="KW-0546">Nucleotide metabolism</keyword>
<feature type="site" description="Important for substrate specificity" evidence="4">
    <location>
        <position position="12"/>
    </location>
</feature>
<evidence type="ECO:0000256" key="2">
    <source>
        <dbReference type="ARBA" id="ARBA00022801"/>
    </source>
</evidence>
<dbReference type="AlphaFoldDB" id="A0AAJ5WI12"/>
<dbReference type="GO" id="GO:0047429">
    <property type="term" value="F:nucleoside triphosphate diphosphatase activity"/>
    <property type="evidence" value="ECO:0007669"/>
    <property type="project" value="UniProtKB-EC"/>
</dbReference>
<dbReference type="GO" id="GO:0005737">
    <property type="term" value="C:cytoplasm"/>
    <property type="evidence" value="ECO:0007669"/>
    <property type="project" value="UniProtKB-SubCell"/>
</dbReference>